<gene>
    <name evidence="2" type="ORF">MTE01_24750</name>
</gene>
<sequence length="134" mass="14133">MVEAPAKGASRGGIMPAHPSSDRTFADNTVGVVTNGSPIDFFGILRDVPVHAFPHLAEVVPTLDGHAFDETPPNVNRVLMPGPASPLDTHNDTAYANSVAVWEAHYAARDSGPPPGLDLFTGEVVDHSVFATHE</sequence>
<name>A0A4Y3QR27_MICTE</name>
<feature type="region of interest" description="Disordered" evidence="1">
    <location>
        <begin position="1"/>
        <end position="24"/>
    </location>
</feature>
<evidence type="ECO:0000256" key="1">
    <source>
        <dbReference type="SAM" id="MobiDB-lite"/>
    </source>
</evidence>
<evidence type="ECO:0000313" key="3">
    <source>
        <dbReference type="Proteomes" id="UP000319525"/>
    </source>
</evidence>
<proteinExistence type="predicted"/>
<accession>A0A4Y3QR27</accession>
<dbReference type="Proteomes" id="UP000319525">
    <property type="component" value="Unassembled WGS sequence"/>
</dbReference>
<dbReference type="EMBL" id="BJML01000008">
    <property type="protein sequence ID" value="GEB46530.1"/>
    <property type="molecule type" value="Genomic_DNA"/>
</dbReference>
<reference evidence="2 3" key="1">
    <citation type="submission" date="2019-06" db="EMBL/GenBank/DDBJ databases">
        <title>Whole genome shotgun sequence of Microbacterium testaceum NBRC 12675.</title>
        <authorList>
            <person name="Hosoyama A."/>
            <person name="Uohara A."/>
            <person name="Ohji S."/>
            <person name="Ichikawa N."/>
        </authorList>
    </citation>
    <scope>NUCLEOTIDE SEQUENCE [LARGE SCALE GENOMIC DNA]</scope>
    <source>
        <strain evidence="2 3">NBRC 12675</strain>
    </source>
</reference>
<protein>
    <submittedName>
        <fullName evidence="2">Uncharacterized protein</fullName>
    </submittedName>
</protein>
<comment type="caution">
    <text evidence="2">The sequence shown here is derived from an EMBL/GenBank/DDBJ whole genome shotgun (WGS) entry which is preliminary data.</text>
</comment>
<dbReference type="AlphaFoldDB" id="A0A4Y3QR27"/>
<evidence type="ECO:0000313" key="2">
    <source>
        <dbReference type="EMBL" id="GEB46530.1"/>
    </source>
</evidence>
<organism evidence="2 3">
    <name type="scientific">Microbacterium testaceum</name>
    <name type="common">Aureobacterium testaceum</name>
    <name type="synonym">Brevibacterium testaceum</name>
    <dbReference type="NCBI Taxonomy" id="2033"/>
    <lineage>
        <taxon>Bacteria</taxon>
        <taxon>Bacillati</taxon>
        <taxon>Actinomycetota</taxon>
        <taxon>Actinomycetes</taxon>
        <taxon>Micrococcales</taxon>
        <taxon>Microbacteriaceae</taxon>
        <taxon>Microbacterium</taxon>
    </lineage>
</organism>